<comment type="caution">
    <text evidence="1">The sequence shown here is derived from an EMBL/GenBank/DDBJ whole genome shotgun (WGS) entry which is preliminary data.</text>
</comment>
<gene>
    <name evidence="1" type="ORF">A1D17_08805</name>
</gene>
<name>A0A166MUK1_PSEFL</name>
<proteinExistence type="predicted"/>
<organism evidence="1 2">
    <name type="scientific">Pseudomonas fluorescens</name>
    <dbReference type="NCBI Taxonomy" id="294"/>
    <lineage>
        <taxon>Bacteria</taxon>
        <taxon>Pseudomonadati</taxon>
        <taxon>Pseudomonadota</taxon>
        <taxon>Gammaproteobacteria</taxon>
        <taxon>Pseudomonadales</taxon>
        <taxon>Pseudomonadaceae</taxon>
        <taxon>Pseudomonas</taxon>
    </lineage>
</organism>
<reference evidence="1 2" key="2">
    <citation type="journal article" date="2018" name="Nature">
        <title>Mutant phenotypes for thousands of bacterial genes of unknown function.</title>
        <authorList>
            <person name="Price M.N."/>
            <person name="Wetmore K.M."/>
            <person name="Waters R.J."/>
            <person name="Callaghan M."/>
            <person name="Ray J."/>
            <person name="Liu H."/>
            <person name="Kuehl J.V."/>
            <person name="Melnyk R.A."/>
            <person name="Lamson J.S."/>
            <person name="Suh Y."/>
            <person name="Carlson H.K."/>
            <person name="Esquivel Z."/>
            <person name="Sadeeshkumar H."/>
            <person name="Chakraborty R."/>
            <person name="Zane G.M."/>
            <person name="Rubin B.E."/>
            <person name="Wall J.D."/>
            <person name="Visel A."/>
            <person name="Bristow J."/>
            <person name="Blow M.J."/>
            <person name="Arkin A.P."/>
            <person name="Deutschbauer A.M."/>
        </authorList>
    </citation>
    <scope>NUCLEOTIDE SEQUENCE [LARGE SCALE GENOMIC DNA]</scope>
    <source>
        <strain evidence="1 2">FW300-N1B4</strain>
    </source>
</reference>
<sequence length="428" mass="47470">MKSVKVCKAFLHGGAGWVLLCALTVDSAIGATIDISASFRPDPSKPHENKFTNDTPVSGHCAQQPEFCKEQGLFSLLVPLEFQSIAPILGGHADRRKGAMFKVPADWRRLTIRKADGRPETSEVEVRIVSIGGRYILPDTAQNLVGEGSPSNDDSVWHRRLWGGTDWTWAPPAPCMSSGGGMYVQPTWRTFFWLTPTSGECAATARYRIETLRYDQVQIGYELRTPNPLHMSSGIFIGDLTYSVGPGMDFDMGDIMQPSDSALTLSFTLNVEHTLKVDIPPGGNKVVLEPAGGWQNWLQHGRKPVRLYRDQVFNISASSRFKMQIGCEIPGLYDCMIRDPVSQRAVLVELSVTLPDGLTDLAGVPVNRRRLIRVGQEEQQKYQALNYVNNRPGILHFEVASEYMDYMLQPGVAAHYTGSIAVIWDSEI</sequence>
<dbReference type="AlphaFoldDB" id="A0A166MUK1"/>
<dbReference type="OrthoDB" id="6764591at2"/>
<evidence type="ECO:0000313" key="1">
    <source>
        <dbReference type="EMBL" id="KZN16249.1"/>
    </source>
</evidence>
<dbReference type="Proteomes" id="UP000076489">
    <property type="component" value="Unassembled WGS sequence"/>
</dbReference>
<protein>
    <submittedName>
        <fullName evidence="1">Uncharacterized protein</fullName>
    </submittedName>
</protein>
<dbReference type="EMBL" id="LUKJ01000003">
    <property type="protein sequence ID" value="KZN16249.1"/>
    <property type="molecule type" value="Genomic_DNA"/>
</dbReference>
<accession>A0A166MUK1</accession>
<dbReference type="RefSeq" id="WP_063341420.1">
    <property type="nucleotide sequence ID" value="NZ_LUKJ01000003.1"/>
</dbReference>
<reference evidence="2" key="1">
    <citation type="submission" date="2016-03" db="EMBL/GenBank/DDBJ databases">
        <authorList>
            <person name="Ray J."/>
            <person name="Price M."/>
            <person name="Deutschbauer A."/>
        </authorList>
    </citation>
    <scope>NUCLEOTIDE SEQUENCE [LARGE SCALE GENOMIC DNA]</scope>
    <source>
        <strain evidence="2">FW300-N1B4</strain>
    </source>
</reference>
<evidence type="ECO:0000313" key="2">
    <source>
        <dbReference type="Proteomes" id="UP000076489"/>
    </source>
</evidence>